<dbReference type="Gene3D" id="3.60.15.10">
    <property type="entry name" value="Ribonuclease Z/Hydroxyacylglutathione hydrolase-like"/>
    <property type="match status" value="1"/>
</dbReference>
<dbReference type="AlphaFoldDB" id="A0A4Y8UN80"/>
<gene>
    <name evidence="1" type="ORF">E3W66_05065</name>
</gene>
<protein>
    <submittedName>
        <fullName evidence="1">Uncharacterized protein</fullName>
    </submittedName>
</protein>
<organism evidence="1 2">
    <name type="scientific">Gammaproteobacteria bacterium LSUCC0057</name>
    <dbReference type="NCBI Taxonomy" id="2559237"/>
    <lineage>
        <taxon>Bacteria</taxon>
        <taxon>Pseudomonadati</taxon>
        <taxon>Pseudomonadota</taxon>
        <taxon>Gammaproteobacteria</taxon>
        <taxon>Cellvibrionales</taxon>
        <taxon>Porticoccaceae</taxon>
        <taxon>SAR92 clade</taxon>
    </lineage>
</organism>
<name>A0A4Y8UN80_9GAMM</name>
<dbReference type="EMBL" id="SPIA01000001">
    <property type="protein sequence ID" value="TFH69287.1"/>
    <property type="molecule type" value="Genomic_DNA"/>
</dbReference>
<dbReference type="Proteomes" id="UP000298133">
    <property type="component" value="Unassembled WGS sequence"/>
</dbReference>
<accession>A0A4Y8UN80</accession>
<dbReference type="SUPFAM" id="SSF56281">
    <property type="entry name" value="Metallo-hydrolase/oxidoreductase"/>
    <property type="match status" value="1"/>
</dbReference>
<reference evidence="1 2" key="1">
    <citation type="submission" date="2019-03" db="EMBL/GenBank/DDBJ databases">
        <title>Draft genome of Gammaproteobacteria bacterium LSUCC0057, a member of the SAR92 clade.</title>
        <authorList>
            <person name="Lanclos V.C."/>
            <person name="Doiron C."/>
            <person name="Henson M.W."/>
            <person name="Thrash J.C."/>
        </authorList>
    </citation>
    <scope>NUCLEOTIDE SEQUENCE [LARGE SCALE GENOMIC DNA]</scope>
    <source>
        <strain evidence="1 2">LSUCC0057</strain>
    </source>
</reference>
<evidence type="ECO:0000313" key="1">
    <source>
        <dbReference type="EMBL" id="TFH69287.1"/>
    </source>
</evidence>
<sequence>MYVRGYSGDNAQDQQIEKFARGADLLIHEALAPYLLAIMHRAANAIGNSTLAEITADVPDYHASPVDAAETARAAGVGHRL</sequence>
<comment type="caution">
    <text evidence="1">The sequence shown here is derived from an EMBL/GenBank/DDBJ whole genome shotgun (WGS) entry which is preliminary data.</text>
</comment>
<dbReference type="OrthoDB" id="9803916at2"/>
<keyword evidence="2" id="KW-1185">Reference proteome</keyword>
<proteinExistence type="predicted"/>
<evidence type="ECO:0000313" key="2">
    <source>
        <dbReference type="Proteomes" id="UP000298133"/>
    </source>
</evidence>
<dbReference type="InterPro" id="IPR036866">
    <property type="entry name" value="RibonucZ/Hydroxyglut_hydro"/>
</dbReference>